<proteinExistence type="predicted"/>
<protein>
    <submittedName>
        <fullName evidence="2">Photosystem reaction center subunit H</fullName>
    </submittedName>
</protein>
<evidence type="ECO:0000313" key="3">
    <source>
        <dbReference type="Proteomes" id="UP000267430"/>
    </source>
</evidence>
<dbReference type="Gene3D" id="2.30.30.240">
    <property type="entry name" value="PRC-barrel domain"/>
    <property type="match status" value="1"/>
</dbReference>
<dbReference type="InterPro" id="IPR027275">
    <property type="entry name" value="PRC-brl_dom"/>
</dbReference>
<keyword evidence="3" id="KW-1185">Reference proteome</keyword>
<dbReference type="EMBL" id="RYZZ01000001">
    <property type="protein sequence ID" value="RUQ32658.1"/>
    <property type="molecule type" value="Genomic_DNA"/>
</dbReference>
<comment type="caution">
    <text evidence="2">The sequence shown here is derived from an EMBL/GenBank/DDBJ whole genome shotgun (WGS) entry which is preliminary data.</text>
</comment>
<reference evidence="2 3" key="1">
    <citation type="submission" date="2018-12" db="EMBL/GenBank/DDBJ databases">
        <title>Bacillus chawlae sp. nov., Bacillus glennii sp. nov., and Bacillus saganii sp. nov. Isolated from the Vehicle Assembly Building at Kennedy Space Center where the Viking Spacecraft were Assembled.</title>
        <authorList>
            <person name="Seuylemezian A."/>
            <person name="Vaishampayan P."/>
        </authorList>
    </citation>
    <scope>NUCLEOTIDE SEQUENCE [LARGE SCALE GENOMIC DNA]</scope>
    <source>
        <strain evidence="2 3">L5</strain>
    </source>
</reference>
<sequence length="158" mass="17436">MRTFSLLKGMPVYTRQGETIGQVSDLCISDSGKVEGIIVHRKSFFKRTMYLSLGEVSSFGSEGIILSGVGPLPENKNNPANHYLFNADSLFGKMLLTEAGEELGLLHDVYFQEEMGTIVAYETTDGFFSEITEGKRVVESRQPPVLGKDAILISVYCQ</sequence>
<name>A0A3S0U8Y9_9BACI</name>
<dbReference type="Proteomes" id="UP000267430">
    <property type="component" value="Unassembled WGS sequence"/>
</dbReference>
<dbReference type="OrthoDB" id="1707618at2"/>
<accession>A0A3S0U8Y9</accession>
<feature type="domain" description="PRC-barrel" evidence="1">
    <location>
        <begin position="4"/>
        <end position="58"/>
    </location>
</feature>
<evidence type="ECO:0000313" key="2">
    <source>
        <dbReference type="EMBL" id="RUQ32658.1"/>
    </source>
</evidence>
<dbReference type="RefSeq" id="WP_126862949.1">
    <property type="nucleotide sequence ID" value="NZ_JAUSTX010000003.1"/>
</dbReference>
<evidence type="ECO:0000259" key="1">
    <source>
        <dbReference type="Pfam" id="PF05239"/>
    </source>
</evidence>
<dbReference type="AlphaFoldDB" id="A0A3S0U8Y9"/>
<organism evidence="2 3">
    <name type="scientific">Peribacillus cavernae</name>
    <dbReference type="NCBI Taxonomy" id="1674310"/>
    <lineage>
        <taxon>Bacteria</taxon>
        <taxon>Bacillati</taxon>
        <taxon>Bacillota</taxon>
        <taxon>Bacilli</taxon>
        <taxon>Bacillales</taxon>
        <taxon>Bacillaceae</taxon>
        <taxon>Peribacillus</taxon>
    </lineage>
</organism>
<feature type="domain" description="PRC-barrel" evidence="1">
    <location>
        <begin position="85"/>
        <end position="153"/>
    </location>
</feature>
<dbReference type="SUPFAM" id="SSF50346">
    <property type="entry name" value="PRC-barrel domain"/>
    <property type="match status" value="2"/>
</dbReference>
<gene>
    <name evidence="2" type="ORF">ELQ35_00770</name>
</gene>
<dbReference type="Pfam" id="PF05239">
    <property type="entry name" value="PRC"/>
    <property type="match status" value="2"/>
</dbReference>
<dbReference type="InterPro" id="IPR011033">
    <property type="entry name" value="PRC_barrel-like_sf"/>
</dbReference>